<dbReference type="Gene3D" id="3.30.1520.10">
    <property type="entry name" value="Phox-like domain"/>
    <property type="match status" value="1"/>
</dbReference>
<dbReference type="Pfam" id="PF00787">
    <property type="entry name" value="PX"/>
    <property type="match status" value="1"/>
</dbReference>
<dbReference type="InterPro" id="IPR044279">
    <property type="entry name" value="SNX2A/B"/>
</dbReference>
<accession>A0A6U2HTY4</accession>
<feature type="compositionally biased region" description="Low complexity" evidence="1">
    <location>
        <begin position="116"/>
        <end position="136"/>
    </location>
</feature>
<gene>
    <name evidence="3" type="ORF">CEUR00632_LOCUS15592</name>
    <name evidence="4" type="ORF">CEUR00632_LOCUS15593</name>
</gene>
<dbReference type="SUPFAM" id="SSF64268">
    <property type="entry name" value="PX domain"/>
    <property type="match status" value="1"/>
</dbReference>
<organism evidence="4">
    <name type="scientific">Chlamydomonas euryale</name>
    <dbReference type="NCBI Taxonomy" id="1486919"/>
    <lineage>
        <taxon>Eukaryota</taxon>
        <taxon>Viridiplantae</taxon>
        <taxon>Chlorophyta</taxon>
        <taxon>core chlorophytes</taxon>
        <taxon>Chlorophyceae</taxon>
        <taxon>CS clade</taxon>
        <taxon>Chlamydomonadales</taxon>
        <taxon>Chlamydomonadaceae</taxon>
        <taxon>Chlamydomonas</taxon>
    </lineage>
</organism>
<dbReference type="PANTHER" id="PTHR46757:SF2">
    <property type="entry name" value="OS05G0346100 PROTEIN"/>
    <property type="match status" value="1"/>
</dbReference>
<sequence length="633" mass="65395">MDRAGQPHDDLLGDFGSMVDETMNLLGDTRPAPGAAADDHSPLGDGTSDLLGYSQMVSGPPMPTPTSTHAVAHGGSGGSVGVGDNFSFGGAGSGHAELAELSLTEVPLGADSPHVAQSGAAASGGAAAAQGDAGPAETRPPANPNEIPPLSASTGSVGGSGVGVGGVGGTFARTASGGGCPPDAPVRTLVLDPERVESANSLGIKTSHWEYVVRTDSSLPALRASGMEVKRRYSDFDTLHKLLHAEFRGCFIPPLPPKSIIENSAEEFLRLRRADLQAYLRAIVGHPELVHSQALAVFLLQPGGLHRNPAWIGLVMPAGQHAARIGNTETASSGGDATGGGGSKALLGSLMSWMKASTKTLLPAPKRQLTPEETVLRQTTEQLVELGKLLSGATLAARSLCAHMDALSVDCRDLCTSMESLAGFEETQQVLSGHYTPSGQAAAARCADFSALSKASAAQAGIWKGISVRSAGQLVTLHDQHILMPEAVAALREREAALDDVFALEDELAEKKAAMQALLAPPGSVAAAGTNLTPEQRANKQLALAQSIDHLAEDIASARGAYEVVKARNHAELSRLGFDRAVTFRRMARAIAATQARMVQQAADHWAQLEKTLAESAPLPTADGCLAAAPEPH</sequence>
<dbReference type="InterPro" id="IPR027267">
    <property type="entry name" value="AH/BAR_dom_sf"/>
</dbReference>
<reference evidence="4" key="1">
    <citation type="submission" date="2021-01" db="EMBL/GenBank/DDBJ databases">
        <authorList>
            <person name="Corre E."/>
            <person name="Pelletier E."/>
            <person name="Niang G."/>
            <person name="Scheremetjew M."/>
            <person name="Finn R."/>
            <person name="Kale V."/>
            <person name="Holt S."/>
            <person name="Cochrane G."/>
            <person name="Meng A."/>
            <person name="Brown T."/>
            <person name="Cohen L."/>
        </authorList>
    </citation>
    <scope>NUCLEOTIDE SEQUENCE</scope>
    <source>
        <strain evidence="4">CCMP219</strain>
    </source>
</reference>
<proteinExistence type="predicted"/>
<feature type="region of interest" description="Disordered" evidence="1">
    <location>
        <begin position="24"/>
        <end position="76"/>
    </location>
</feature>
<dbReference type="InterPro" id="IPR036871">
    <property type="entry name" value="PX_dom_sf"/>
</dbReference>
<evidence type="ECO:0000313" key="3">
    <source>
        <dbReference type="EMBL" id="CAD8300480.1"/>
    </source>
</evidence>
<dbReference type="EMBL" id="HBEC01033533">
    <property type="protein sequence ID" value="CAD8300480.1"/>
    <property type="molecule type" value="Transcribed_RNA"/>
</dbReference>
<evidence type="ECO:0000313" key="4">
    <source>
        <dbReference type="EMBL" id="CAD8300482.1"/>
    </source>
</evidence>
<evidence type="ECO:0000259" key="2">
    <source>
        <dbReference type="PROSITE" id="PS50195"/>
    </source>
</evidence>
<dbReference type="PANTHER" id="PTHR46757">
    <property type="entry name" value="SORTING NEXIN-RELATED"/>
    <property type="match status" value="1"/>
</dbReference>
<dbReference type="GO" id="GO:0005768">
    <property type="term" value="C:endosome"/>
    <property type="evidence" value="ECO:0007669"/>
    <property type="project" value="UniProtKB-ARBA"/>
</dbReference>
<dbReference type="SMART" id="SM00312">
    <property type="entry name" value="PX"/>
    <property type="match status" value="1"/>
</dbReference>
<dbReference type="EMBL" id="HBEC01033534">
    <property type="protein sequence ID" value="CAD8300482.1"/>
    <property type="molecule type" value="Transcribed_RNA"/>
</dbReference>
<dbReference type="GO" id="GO:0035091">
    <property type="term" value="F:phosphatidylinositol binding"/>
    <property type="evidence" value="ECO:0007669"/>
    <property type="project" value="InterPro"/>
</dbReference>
<dbReference type="InterPro" id="IPR001683">
    <property type="entry name" value="PX_dom"/>
</dbReference>
<dbReference type="AlphaFoldDB" id="A0A6U2HTY4"/>
<name>A0A6U2HTY4_9CHLO</name>
<feature type="domain" description="PX" evidence="2">
    <location>
        <begin position="189"/>
        <end position="306"/>
    </location>
</feature>
<feature type="region of interest" description="Disordered" evidence="1">
    <location>
        <begin position="110"/>
        <end position="158"/>
    </location>
</feature>
<evidence type="ECO:0000256" key="1">
    <source>
        <dbReference type="SAM" id="MobiDB-lite"/>
    </source>
</evidence>
<protein>
    <recommendedName>
        <fullName evidence="2">PX domain-containing protein</fullName>
    </recommendedName>
</protein>
<dbReference type="Gene3D" id="1.20.1270.60">
    <property type="entry name" value="Arfaptin homology (AH) domain/BAR domain"/>
    <property type="match status" value="1"/>
</dbReference>
<dbReference type="PROSITE" id="PS50195">
    <property type="entry name" value="PX"/>
    <property type="match status" value="1"/>
</dbReference>